<dbReference type="GO" id="GO:0016020">
    <property type="term" value="C:membrane"/>
    <property type="evidence" value="ECO:0007669"/>
    <property type="project" value="UniProtKB-SubCell"/>
</dbReference>
<comment type="subcellular location">
    <subcellularLocation>
        <location evidence="2">Membrane</location>
        <topology evidence="2">Single-pass membrane protein</topology>
    </subcellularLocation>
</comment>
<evidence type="ECO:0000256" key="10">
    <source>
        <dbReference type="ARBA" id="ARBA00023136"/>
    </source>
</evidence>
<dbReference type="PROSITE" id="PS50089">
    <property type="entry name" value="ZF_RING_2"/>
    <property type="match status" value="1"/>
</dbReference>
<dbReference type="InterPro" id="IPR044602">
    <property type="entry name" value="ATL10/ATL72-79-like"/>
</dbReference>
<protein>
    <recommendedName>
        <fullName evidence="3">RING-type E3 ubiquitin transferase</fullName>
        <ecNumber evidence="3">2.3.2.27</ecNumber>
    </recommendedName>
</protein>
<evidence type="ECO:0000256" key="13">
    <source>
        <dbReference type="SAM" id="Phobius"/>
    </source>
</evidence>
<keyword evidence="10 13" id="KW-0472">Membrane</keyword>
<keyword evidence="5 13" id="KW-0812">Transmembrane</keyword>
<reference evidence="15 16" key="1">
    <citation type="journal article" date="2023" name="G3 (Bethesda)">
        <title>A haplotype-resolved chromosome-scale genome for Quercus rubra L. provides insights into the genetics of adaptive traits for red oak species.</title>
        <authorList>
            <person name="Kapoor B."/>
            <person name="Jenkins J."/>
            <person name="Schmutz J."/>
            <person name="Zhebentyayeva T."/>
            <person name="Kuelheim C."/>
            <person name="Coggeshall M."/>
            <person name="Heim C."/>
            <person name="Lasky J.R."/>
            <person name="Leites L."/>
            <person name="Islam-Faridi N."/>
            <person name="Romero-Severson J."/>
            <person name="DeLeo V.L."/>
            <person name="Lucas S.M."/>
            <person name="Lazic D."/>
            <person name="Gailing O."/>
            <person name="Carlson J."/>
            <person name="Staton M."/>
        </authorList>
    </citation>
    <scope>NUCLEOTIDE SEQUENCE [LARGE SCALE GENOMIC DNA]</scope>
    <source>
        <strain evidence="15">Pseudo-F2</strain>
    </source>
</reference>
<keyword evidence="12" id="KW-0863">Zinc-finger</keyword>
<evidence type="ECO:0000256" key="7">
    <source>
        <dbReference type="ARBA" id="ARBA00022786"/>
    </source>
</evidence>
<evidence type="ECO:0000256" key="3">
    <source>
        <dbReference type="ARBA" id="ARBA00012483"/>
    </source>
</evidence>
<dbReference type="SUPFAM" id="SSF57850">
    <property type="entry name" value="RING/U-box"/>
    <property type="match status" value="1"/>
</dbReference>
<keyword evidence="6" id="KW-0479">Metal-binding</keyword>
<dbReference type="EC" id="2.3.2.27" evidence="3"/>
<dbReference type="Proteomes" id="UP001324115">
    <property type="component" value="Unassembled WGS sequence"/>
</dbReference>
<sequence>MYLGAVHQKGNYHSKTSPIGYWGKGSTPYSNSQDFEANTATVLIVLLCALICALRKNTLEKDATDSLIAGSSLLFSTGMKLAGVEVECAICLSEFVEGEGIRVLGRCNHGFHVNCIQQWLSSHTSCPTCRCSCLPPSPIPTQPYSQTNTEEGQFSLSHDHPSKWEVAISDH</sequence>
<comment type="similarity">
    <text evidence="11">Belongs to the RING-type zinc finger family. ATL subfamily.</text>
</comment>
<comment type="catalytic activity">
    <reaction evidence="1">
        <text>S-ubiquitinyl-[E2 ubiquitin-conjugating enzyme]-L-cysteine + [acceptor protein]-L-lysine = [E2 ubiquitin-conjugating enzyme]-L-cysteine + N(6)-ubiquitinyl-[acceptor protein]-L-lysine.</text>
        <dbReference type="EC" id="2.3.2.27"/>
    </reaction>
</comment>
<dbReference type="SMART" id="SM00184">
    <property type="entry name" value="RING"/>
    <property type="match status" value="1"/>
</dbReference>
<evidence type="ECO:0000256" key="1">
    <source>
        <dbReference type="ARBA" id="ARBA00000900"/>
    </source>
</evidence>
<evidence type="ECO:0000256" key="6">
    <source>
        <dbReference type="ARBA" id="ARBA00022723"/>
    </source>
</evidence>
<evidence type="ECO:0000313" key="16">
    <source>
        <dbReference type="Proteomes" id="UP001324115"/>
    </source>
</evidence>
<comment type="caution">
    <text evidence="15">The sequence shown here is derived from an EMBL/GenBank/DDBJ whole genome shotgun (WGS) entry which is preliminary data.</text>
</comment>
<feature type="transmembrane region" description="Helical" evidence="13">
    <location>
        <begin position="37"/>
        <end position="54"/>
    </location>
</feature>
<keyword evidence="4" id="KW-0808">Transferase</keyword>
<feature type="domain" description="RING-type" evidence="14">
    <location>
        <begin position="88"/>
        <end position="130"/>
    </location>
</feature>
<evidence type="ECO:0000256" key="8">
    <source>
        <dbReference type="ARBA" id="ARBA00022833"/>
    </source>
</evidence>
<evidence type="ECO:0000256" key="5">
    <source>
        <dbReference type="ARBA" id="ARBA00022692"/>
    </source>
</evidence>
<name>A0AAN7ERJ2_QUERU</name>
<evidence type="ECO:0000256" key="4">
    <source>
        <dbReference type="ARBA" id="ARBA00022679"/>
    </source>
</evidence>
<evidence type="ECO:0000256" key="12">
    <source>
        <dbReference type="PROSITE-ProRule" id="PRU00175"/>
    </source>
</evidence>
<evidence type="ECO:0000256" key="2">
    <source>
        <dbReference type="ARBA" id="ARBA00004167"/>
    </source>
</evidence>
<dbReference type="CDD" id="cd16461">
    <property type="entry name" value="RING-H2_EL5-like"/>
    <property type="match status" value="1"/>
</dbReference>
<dbReference type="GO" id="GO:0008270">
    <property type="term" value="F:zinc ion binding"/>
    <property type="evidence" value="ECO:0007669"/>
    <property type="project" value="UniProtKB-KW"/>
</dbReference>
<dbReference type="Gene3D" id="3.30.40.10">
    <property type="entry name" value="Zinc/RING finger domain, C3HC4 (zinc finger)"/>
    <property type="match status" value="1"/>
</dbReference>
<gene>
    <name evidence="15" type="ORF">RGQ29_028354</name>
</gene>
<dbReference type="InterPro" id="IPR001841">
    <property type="entry name" value="Znf_RING"/>
</dbReference>
<keyword evidence="9 13" id="KW-1133">Transmembrane helix</keyword>
<evidence type="ECO:0000259" key="14">
    <source>
        <dbReference type="PROSITE" id="PS50089"/>
    </source>
</evidence>
<dbReference type="PANTHER" id="PTHR46905">
    <property type="entry name" value="RING-H2 FINGER PROTEIN ATL78"/>
    <property type="match status" value="1"/>
</dbReference>
<keyword evidence="16" id="KW-1185">Reference proteome</keyword>
<evidence type="ECO:0000256" key="9">
    <source>
        <dbReference type="ARBA" id="ARBA00022989"/>
    </source>
</evidence>
<dbReference type="Pfam" id="PF13639">
    <property type="entry name" value="zf-RING_2"/>
    <property type="match status" value="1"/>
</dbReference>
<dbReference type="PANTHER" id="PTHR46905:SF1">
    <property type="entry name" value="RING-TYPE E3 UBIQUITIN TRANSFERASE"/>
    <property type="match status" value="1"/>
</dbReference>
<accession>A0AAN7ERJ2</accession>
<keyword evidence="7" id="KW-0833">Ubl conjugation pathway</keyword>
<dbReference type="AlphaFoldDB" id="A0AAN7ERJ2"/>
<dbReference type="InterPro" id="IPR013083">
    <property type="entry name" value="Znf_RING/FYVE/PHD"/>
</dbReference>
<dbReference type="GO" id="GO:0061630">
    <property type="term" value="F:ubiquitin protein ligase activity"/>
    <property type="evidence" value="ECO:0007669"/>
    <property type="project" value="UniProtKB-EC"/>
</dbReference>
<evidence type="ECO:0000256" key="11">
    <source>
        <dbReference type="ARBA" id="ARBA00024209"/>
    </source>
</evidence>
<dbReference type="EMBL" id="JAXUIC010000008">
    <property type="protein sequence ID" value="KAK4578177.1"/>
    <property type="molecule type" value="Genomic_DNA"/>
</dbReference>
<evidence type="ECO:0000313" key="15">
    <source>
        <dbReference type="EMBL" id="KAK4578177.1"/>
    </source>
</evidence>
<organism evidence="15 16">
    <name type="scientific">Quercus rubra</name>
    <name type="common">Northern red oak</name>
    <name type="synonym">Quercus borealis</name>
    <dbReference type="NCBI Taxonomy" id="3512"/>
    <lineage>
        <taxon>Eukaryota</taxon>
        <taxon>Viridiplantae</taxon>
        <taxon>Streptophyta</taxon>
        <taxon>Embryophyta</taxon>
        <taxon>Tracheophyta</taxon>
        <taxon>Spermatophyta</taxon>
        <taxon>Magnoliopsida</taxon>
        <taxon>eudicotyledons</taxon>
        <taxon>Gunneridae</taxon>
        <taxon>Pentapetalae</taxon>
        <taxon>rosids</taxon>
        <taxon>fabids</taxon>
        <taxon>Fagales</taxon>
        <taxon>Fagaceae</taxon>
        <taxon>Quercus</taxon>
    </lineage>
</organism>
<proteinExistence type="inferred from homology"/>
<keyword evidence="8" id="KW-0862">Zinc</keyword>
<dbReference type="GO" id="GO:0016567">
    <property type="term" value="P:protein ubiquitination"/>
    <property type="evidence" value="ECO:0007669"/>
    <property type="project" value="InterPro"/>
</dbReference>